<dbReference type="InterPro" id="IPR022327">
    <property type="entry name" value="IGFBP-4"/>
</dbReference>
<feature type="non-terminal residue" evidence="9">
    <location>
        <position position="168"/>
    </location>
</feature>
<organism evidence="9 10">
    <name type="scientific">Eleutherodactylus coqui</name>
    <name type="common">Puerto Rican coqui</name>
    <dbReference type="NCBI Taxonomy" id="57060"/>
    <lineage>
        <taxon>Eukaryota</taxon>
        <taxon>Metazoa</taxon>
        <taxon>Chordata</taxon>
        <taxon>Craniata</taxon>
        <taxon>Vertebrata</taxon>
        <taxon>Euteleostomi</taxon>
        <taxon>Amphibia</taxon>
        <taxon>Batrachia</taxon>
        <taxon>Anura</taxon>
        <taxon>Neobatrachia</taxon>
        <taxon>Hyloidea</taxon>
        <taxon>Eleutherodactylidae</taxon>
        <taxon>Eleutherodactylinae</taxon>
        <taxon>Eleutherodactylus</taxon>
        <taxon>Eleutherodactylus</taxon>
    </lineage>
</organism>
<dbReference type="PRINTS" id="PR01980">
    <property type="entry name" value="IGFBPFAMILY4"/>
</dbReference>
<dbReference type="PANTHER" id="PTHR11551">
    <property type="entry name" value="INSULIN-LIKE GROWTH FACTOR BINDING PROTEIN"/>
    <property type="match status" value="1"/>
</dbReference>
<evidence type="ECO:0000313" key="10">
    <source>
        <dbReference type="Proteomes" id="UP000770717"/>
    </source>
</evidence>
<dbReference type="GO" id="GO:0043567">
    <property type="term" value="P:regulation of insulin-like growth factor receptor signaling pathway"/>
    <property type="evidence" value="ECO:0007669"/>
    <property type="project" value="TreeGrafter"/>
</dbReference>
<keyword evidence="5" id="KW-0325">Glycoprotein</keyword>
<dbReference type="FunFam" id="4.10.40.20:FF:000001">
    <property type="entry name" value="Insulin-like growth factor binding protein 5"/>
    <property type="match status" value="1"/>
</dbReference>
<dbReference type="PROSITE" id="PS51323">
    <property type="entry name" value="IGFBP_N_2"/>
    <property type="match status" value="1"/>
</dbReference>
<keyword evidence="3" id="KW-0597">Phosphoprotein</keyword>
<reference evidence="9" key="1">
    <citation type="thesis" date="2020" institute="ProQuest LLC" country="789 East Eisenhower Parkway, Ann Arbor, MI, USA">
        <title>Comparative Genomics and Chromosome Evolution.</title>
        <authorList>
            <person name="Mudd A.B."/>
        </authorList>
    </citation>
    <scope>NUCLEOTIDE SEQUENCE</scope>
    <source>
        <strain evidence="9">HN-11 Male</strain>
        <tissue evidence="9">Kidney and liver</tissue>
    </source>
</reference>
<dbReference type="PANTHER" id="PTHR11551:SF7">
    <property type="entry name" value="INSULIN-LIKE GROWTH FACTOR-BINDING PROTEIN 4"/>
    <property type="match status" value="1"/>
</dbReference>
<sequence length="168" mass="18023">MPGHCHLALILISLASLGVADEVIQCPPCSQEKLIRCLDPDGCVELVREPGCGCCATCALQKGMPCGVYTARCGSGLRCYPTKGTEKPLHTLMHGQGVCTEIGEIEAIQGTFPTAAEDDSPNMSISQCPINDKSCIQKEQAKVNRNAMLKMKKLSMNTKTVNNLPVQM</sequence>
<evidence type="ECO:0000256" key="5">
    <source>
        <dbReference type="ARBA" id="ARBA00023180"/>
    </source>
</evidence>
<dbReference type="SUPFAM" id="SSF57184">
    <property type="entry name" value="Growth factor receptor domain"/>
    <property type="match status" value="1"/>
</dbReference>
<evidence type="ECO:0000256" key="1">
    <source>
        <dbReference type="ARBA" id="ARBA00004613"/>
    </source>
</evidence>
<feature type="domain" description="IGFBP N-terminal" evidence="8">
    <location>
        <begin position="22"/>
        <end position="102"/>
    </location>
</feature>
<dbReference type="InterPro" id="IPR000867">
    <property type="entry name" value="IGFBP-like"/>
</dbReference>
<name>A0A8J6ERS3_ELECQ</name>
<keyword evidence="4" id="KW-1015">Disulfide bond</keyword>
<keyword evidence="6" id="KW-0340">Growth factor binding</keyword>
<keyword evidence="7" id="KW-0732">Signal</keyword>
<comment type="caution">
    <text evidence="9">The sequence shown here is derived from an EMBL/GenBank/DDBJ whole genome shotgun (WGS) entry which is preliminary data.</text>
</comment>
<feature type="chain" id="PRO_5035283183" description="IGFBP N-terminal domain-containing protein" evidence="7">
    <location>
        <begin position="21"/>
        <end position="168"/>
    </location>
</feature>
<proteinExistence type="predicted"/>
<dbReference type="PRINTS" id="PR01976">
    <property type="entry name" value="IGFBPFAMILY"/>
</dbReference>
<keyword evidence="2" id="KW-0964">Secreted</keyword>
<dbReference type="InterPro" id="IPR022321">
    <property type="entry name" value="IGFBP_1-6_chordata"/>
</dbReference>
<evidence type="ECO:0000259" key="8">
    <source>
        <dbReference type="PROSITE" id="PS51323"/>
    </source>
</evidence>
<dbReference type="EMBL" id="WNTK01000013">
    <property type="protein sequence ID" value="KAG9474144.1"/>
    <property type="molecule type" value="Genomic_DNA"/>
</dbReference>
<dbReference type="OrthoDB" id="8477465at2759"/>
<dbReference type="InterPro" id="IPR009030">
    <property type="entry name" value="Growth_fac_rcpt_cys_sf"/>
</dbReference>
<dbReference type="InterPro" id="IPR017891">
    <property type="entry name" value="Insulin_GF-bd_Cys-rich_CS"/>
</dbReference>
<dbReference type="Gene3D" id="4.10.40.20">
    <property type="match status" value="1"/>
</dbReference>
<evidence type="ECO:0000256" key="2">
    <source>
        <dbReference type="ARBA" id="ARBA00022525"/>
    </source>
</evidence>
<dbReference type="GO" id="GO:0005615">
    <property type="term" value="C:extracellular space"/>
    <property type="evidence" value="ECO:0007669"/>
    <property type="project" value="TreeGrafter"/>
</dbReference>
<dbReference type="SMART" id="SM00121">
    <property type="entry name" value="IB"/>
    <property type="match status" value="1"/>
</dbReference>
<dbReference type="Pfam" id="PF00219">
    <property type="entry name" value="IGFBP"/>
    <property type="match status" value="1"/>
</dbReference>
<evidence type="ECO:0000313" key="9">
    <source>
        <dbReference type="EMBL" id="KAG9474144.1"/>
    </source>
</evidence>
<keyword evidence="10" id="KW-1185">Reference proteome</keyword>
<evidence type="ECO:0000256" key="4">
    <source>
        <dbReference type="ARBA" id="ARBA00023157"/>
    </source>
</evidence>
<gene>
    <name evidence="9" type="ORF">GDO78_004447</name>
</gene>
<dbReference type="PROSITE" id="PS00222">
    <property type="entry name" value="IGFBP_N_1"/>
    <property type="match status" value="1"/>
</dbReference>
<evidence type="ECO:0000256" key="7">
    <source>
        <dbReference type="SAM" id="SignalP"/>
    </source>
</evidence>
<feature type="signal peptide" evidence="7">
    <location>
        <begin position="1"/>
        <end position="20"/>
    </location>
</feature>
<accession>A0A8J6ERS3</accession>
<evidence type="ECO:0000256" key="6">
    <source>
        <dbReference type="ARBA" id="ARBA00023183"/>
    </source>
</evidence>
<dbReference type="GO" id="GO:0031994">
    <property type="term" value="F:insulin-like growth factor I binding"/>
    <property type="evidence" value="ECO:0007669"/>
    <property type="project" value="TreeGrafter"/>
</dbReference>
<dbReference type="GO" id="GO:0031995">
    <property type="term" value="F:insulin-like growth factor II binding"/>
    <property type="evidence" value="ECO:0007669"/>
    <property type="project" value="TreeGrafter"/>
</dbReference>
<evidence type="ECO:0000256" key="3">
    <source>
        <dbReference type="ARBA" id="ARBA00022553"/>
    </source>
</evidence>
<protein>
    <recommendedName>
        <fullName evidence="8">IGFBP N-terminal domain-containing protein</fullName>
    </recommendedName>
</protein>
<comment type="subcellular location">
    <subcellularLocation>
        <location evidence="1">Secreted</location>
    </subcellularLocation>
</comment>
<dbReference type="Proteomes" id="UP000770717">
    <property type="component" value="Unassembled WGS sequence"/>
</dbReference>
<dbReference type="AlphaFoldDB" id="A0A8J6ERS3"/>